<feature type="binding site" evidence="10">
    <location>
        <position position="37"/>
    </location>
    <ligand>
        <name>Mg(2+)</name>
        <dbReference type="ChEBI" id="CHEBI:18420"/>
        <label>1</label>
    </ligand>
</feature>
<organism evidence="14 15">
    <name type="scientific">Platanthera zijinensis</name>
    <dbReference type="NCBI Taxonomy" id="2320716"/>
    <lineage>
        <taxon>Eukaryota</taxon>
        <taxon>Viridiplantae</taxon>
        <taxon>Streptophyta</taxon>
        <taxon>Embryophyta</taxon>
        <taxon>Tracheophyta</taxon>
        <taxon>Spermatophyta</taxon>
        <taxon>Magnoliopsida</taxon>
        <taxon>Liliopsida</taxon>
        <taxon>Asparagales</taxon>
        <taxon>Orchidaceae</taxon>
        <taxon>Orchidoideae</taxon>
        <taxon>Orchideae</taxon>
        <taxon>Orchidinae</taxon>
        <taxon>Platanthera</taxon>
    </lineage>
</organism>
<keyword evidence="5" id="KW-0378">Hydrolase</keyword>
<evidence type="ECO:0000256" key="7">
    <source>
        <dbReference type="ARBA" id="ARBA00022842"/>
    </source>
</evidence>
<dbReference type="Proteomes" id="UP001418222">
    <property type="component" value="Unassembled WGS sequence"/>
</dbReference>
<feature type="active site" description="Proton acceptor" evidence="9">
    <location>
        <position position="328"/>
    </location>
</feature>
<feature type="active site" evidence="9">
    <location>
        <position position="158"/>
    </location>
</feature>
<keyword evidence="4 12" id="KW-0863">Zinc-finger</keyword>
<feature type="binding site" evidence="10">
    <location>
        <position position="7"/>
    </location>
    <ligand>
        <name>Mg(2+)</name>
        <dbReference type="ChEBI" id="CHEBI:18420"/>
        <label>1</label>
    </ligand>
</feature>
<feature type="binding site" evidence="10">
    <location>
        <position position="199"/>
    </location>
    <ligand>
        <name>Mg(2+)</name>
        <dbReference type="ChEBI" id="CHEBI:18420"/>
        <label>1</label>
    </ligand>
</feature>
<dbReference type="InterPro" id="IPR004808">
    <property type="entry name" value="AP_endonuc_1"/>
</dbReference>
<evidence type="ECO:0000259" key="13">
    <source>
        <dbReference type="PROSITE" id="PS51999"/>
    </source>
</evidence>
<comment type="similarity">
    <text evidence="1">Belongs to the DNA repair enzymes AP/ExoA family.</text>
</comment>
<keyword evidence="3 10" id="KW-0479">Metal-binding</keyword>
<dbReference type="PROSITE" id="PS51999">
    <property type="entry name" value="ZF_GRF"/>
    <property type="match status" value="1"/>
</dbReference>
<dbReference type="Pfam" id="PF03372">
    <property type="entry name" value="Exo_endo_phos"/>
    <property type="match status" value="1"/>
</dbReference>
<dbReference type="PROSITE" id="PS51435">
    <property type="entry name" value="AP_NUCLEASE_F1_4"/>
    <property type="match status" value="1"/>
</dbReference>
<comment type="caution">
    <text evidence="14">The sequence shown here is derived from an EMBL/GenBank/DDBJ whole genome shotgun (WGS) entry which is preliminary data.</text>
</comment>
<evidence type="ECO:0000256" key="10">
    <source>
        <dbReference type="PIRSR" id="PIRSR604808-2"/>
    </source>
</evidence>
<evidence type="ECO:0000256" key="2">
    <source>
        <dbReference type="ARBA" id="ARBA00013541"/>
    </source>
</evidence>
<dbReference type="GO" id="GO:0008311">
    <property type="term" value="F:double-stranded DNA 3'-5' DNA exonuclease activity"/>
    <property type="evidence" value="ECO:0007669"/>
    <property type="project" value="TreeGrafter"/>
</dbReference>
<feature type="site" description="Interaction with DNA substrate" evidence="11">
    <location>
        <position position="328"/>
    </location>
</feature>
<evidence type="ECO:0000256" key="12">
    <source>
        <dbReference type="PROSITE-ProRule" id="PRU01343"/>
    </source>
</evidence>
<dbReference type="AlphaFoldDB" id="A0AAP0G5V5"/>
<feature type="binding site" evidence="10">
    <location>
        <position position="201"/>
    </location>
    <ligand>
        <name>Mg(2+)</name>
        <dbReference type="ChEBI" id="CHEBI:18420"/>
        <label>1</label>
    </ligand>
</feature>
<evidence type="ECO:0000256" key="9">
    <source>
        <dbReference type="PIRSR" id="PIRSR604808-1"/>
    </source>
</evidence>
<evidence type="ECO:0000256" key="3">
    <source>
        <dbReference type="ARBA" id="ARBA00022723"/>
    </source>
</evidence>
<dbReference type="SUPFAM" id="SSF56219">
    <property type="entry name" value="DNase I-like"/>
    <property type="match status" value="1"/>
</dbReference>
<feature type="site" description="Transition state stabilizer" evidence="11">
    <location>
        <position position="201"/>
    </location>
</feature>
<proteinExistence type="inferred from homology"/>
<reference evidence="14 15" key="1">
    <citation type="journal article" date="2022" name="Nat. Plants">
        <title>Genomes of leafy and leafless Platanthera orchids illuminate the evolution of mycoheterotrophy.</title>
        <authorList>
            <person name="Li M.H."/>
            <person name="Liu K.W."/>
            <person name="Li Z."/>
            <person name="Lu H.C."/>
            <person name="Ye Q.L."/>
            <person name="Zhang D."/>
            <person name="Wang J.Y."/>
            <person name="Li Y.F."/>
            <person name="Zhong Z.M."/>
            <person name="Liu X."/>
            <person name="Yu X."/>
            <person name="Liu D.K."/>
            <person name="Tu X.D."/>
            <person name="Liu B."/>
            <person name="Hao Y."/>
            <person name="Liao X.Y."/>
            <person name="Jiang Y.T."/>
            <person name="Sun W.H."/>
            <person name="Chen J."/>
            <person name="Chen Y.Q."/>
            <person name="Ai Y."/>
            <person name="Zhai J.W."/>
            <person name="Wu S.S."/>
            <person name="Zhou Z."/>
            <person name="Hsiao Y.Y."/>
            <person name="Wu W.L."/>
            <person name="Chen Y.Y."/>
            <person name="Lin Y.F."/>
            <person name="Hsu J.L."/>
            <person name="Li C.Y."/>
            <person name="Wang Z.W."/>
            <person name="Zhao X."/>
            <person name="Zhong W.Y."/>
            <person name="Ma X.K."/>
            <person name="Ma L."/>
            <person name="Huang J."/>
            <person name="Chen G.Z."/>
            <person name="Huang M.Z."/>
            <person name="Huang L."/>
            <person name="Peng D.H."/>
            <person name="Luo Y.B."/>
            <person name="Zou S.Q."/>
            <person name="Chen S.P."/>
            <person name="Lan S."/>
            <person name="Tsai W.C."/>
            <person name="Van de Peer Y."/>
            <person name="Liu Z.J."/>
        </authorList>
    </citation>
    <scope>NUCLEOTIDE SEQUENCE [LARGE SCALE GENOMIC DNA]</scope>
    <source>
        <strain evidence="14">Lor287</strain>
    </source>
</reference>
<dbReference type="PANTHER" id="PTHR22748:SF4">
    <property type="entry name" value="DNA-(APURINIC OR APYRIMIDINIC SITE) ENDONUCLEASE 2"/>
    <property type="match status" value="1"/>
</dbReference>
<dbReference type="PANTHER" id="PTHR22748">
    <property type="entry name" value="AP ENDONUCLEASE"/>
    <property type="match status" value="1"/>
</dbReference>
<comment type="cofactor">
    <cofactor evidence="10">
        <name>Mg(2+)</name>
        <dbReference type="ChEBI" id="CHEBI:18420"/>
    </cofactor>
    <cofactor evidence="10">
        <name>Mn(2+)</name>
        <dbReference type="ChEBI" id="CHEBI:29035"/>
    </cofactor>
    <text evidence="10">Probably binds two magnesium or manganese ions per subunit.</text>
</comment>
<sequence length="640" mass="71808">MKVVTYNVNGLRQRVSQHGSLLKLLNSLDADIICFQETKLQKQDLSVDVTMAEGYEAFVSCTRTSCKGRLGYSGVATFCRVRSAFSTNEVALPVTAEEGFTGLFESSDRQEIVARDLIEKIMEVEGLEDTTKEDLLKVDSEGRCIITDHGHFVLFNLYGPRADSDDKDRTHFKFLFYKLLQRRWESLLTQGKRVVVVGDLNIAPAAIDRCDAEPEFDKNMFRTWLRSLLRECSGPFVDVFRSKHPSREGAYTCFSSRIGAEVFNYGSRIDHILTAGPCLHQNHGLEKHNLFDCHVDGSDIMIEFLRGSSVGKAKWHGGRSIKLEGSDHIPVYMILNDLPNLPVHSTPPLAVRYIPEVRGWQQTIVHIPMKHELTEHIQHAIPWCLLFAYDIVLVDETREVPFLGKKRLHVANTPSVLPDILTGDNLVSENCGEGLVGSLDNSVESNRSIASGLDIDNGSHLHKMNSSVKKIRCAAYSQLTLRSYFQKQKSNSDCEVDKKNVEGSLDSYDYEKKSGDLSYGTEITAVKSSLDDIEDHCGVNVLDECFHPHDQTDTFSCCSSIAENKNIALLEWKRIQQKMKSSIPLCKGHGEPCVARSVRKEGPNNGRRFYSCARAQGPAANPEANCGHFEWATKRSRGKR</sequence>
<keyword evidence="8" id="KW-0539">Nucleus</keyword>
<gene>
    <name evidence="14" type="ORF">KSP39_PZI011306</name>
</gene>
<keyword evidence="10" id="KW-0464">Manganese</keyword>
<dbReference type="GO" id="GO:0005634">
    <property type="term" value="C:nucleus"/>
    <property type="evidence" value="ECO:0007669"/>
    <property type="project" value="TreeGrafter"/>
</dbReference>
<evidence type="ECO:0000256" key="6">
    <source>
        <dbReference type="ARBA" id="ARBA00022833"/>
    </source>
</evidence>
<dbReference type="GO" id="GO:0006284">
    <property type="term" value="P:base-excision repair"/>
    <property type="evidence" value="ECO:0007669"/>
    <property type="project" value="TreeGrafter"/>
</dbReference>
<evidence type="ECO:0000313" key="15">
    <source>
        <dbReference type="Proteomes" id="UP001418222"/>
    </source>
</evidence>
<evidence type="ECO:0000256" key="1">
    <source>
        <dbReference type="ARBA" id="ARBA00007092"/>
    </source>
</evidence>
<keyword evidence="6" id="KW-0862">Zinc</keyword>
<dbReference type="GO" id="GO:0003906">
    <property type="term" value="F:DNA-(apurinic or apyrimidinic site) endonuclease activity"/>
    <property type="evidence" value="ECO:0007669"/>
    <property type="project" value="TreeGrafter"/>
</dbReference>
<dbReference type="InterPro" id="IPR036691">
    <property type="entry name" value="Endo/exonu/phosph_ase_sf"/>
</dbReference>
<dbReference type="GO" id="GO:0008270">
    <property type="term" value="F:zinc ion binding"/>
    <property type="evidence" value="ECO:0007669"/>
    <property type="project" value="UniProtKB-KW"/>
</dbReference>
<evidence type="ECO:0000256" key="4">
    <source>
        <dbReference type="ARBA" id="ARBA00022771"/>
    </source>
</evidence>
<keyword evidence="15" id="KW-1185">Reference proteome</keyword>
<dbReference type="Gene3D" id="3.60.10.10">
    <property type="entry name" value="Endonuclease/exonuclease/phosphatase"/>
    <property type="match status" value="1"/>
</dbReference>
<evidence type="ECO:0000256" key="8">
    <source>
        <dbReference type="ARBA" id="ARBA00023242"/>
    </source>
</evidence>
<feature type="domain" description="GRF-type" evidence="13">
    <location>
        <begin position="586"/>
        <end position="635"/>
    </location>
</feature>
<evidence type="ECO:0000256" key="11">
    <source>
        <dbReference type="PIRSR" id="PIRSR604808-3"/>
    </source>
</evidence>
<dbReference type="EMBL" id="JBBWWQ010000009">
    <property type="protein sequence ID" value="KAK8938905.1"/>
    <property type="molecule type" value="Genomic_DNA"/>
</dbReference>
<evidence type="ECO:0000256" key="5">
    <source>
        <dbReference type="ARBA" id="ARBA00022801"/>
    </source>
</evidence>
<dbReference type="Pfam" id="PF06839">
    <property type="entry name" value="Zn_ribbon_GRF"/>
    <property type="match status" value="1"/>
</dbReference>
<accession>A0AAP0G5V5</accession>
<dbReference type="InterPro" id="IPR010666">
    <property type="entry name" value="Znf_GRF"/>
</dbReference>
<dbReference type="FunFam" id="3.60.10.10:FF:000042">
    <property type="entry name" value="DNA-(apurinic or apyrimidinic site) lyase"/>
    <property type="match status" value="1"/>
</dbReference>
<name>A0AAP0G5V5_9ASPA</name>
<keyword evidence="7 10" id="KW-0460">Magnesium</keyword>
<feature type="binding site" evidence="10">
    <location>
        <position position="327"/>
    </location>
    <ligand>
        <name>Mg(2+)</name>
        <dbReference type="ChEBI" id="CHEBI:18420"/>
        <label>1</label>
    </ligand>
</feature>
<evidence type="ECO:0000313" key="14">
    <source>
        <dbReference type="EMBL" id="KAK8938905.1"/>
    </source>
</evidence>
<protein>
    <recommendedName>
        <fullName evidence="2">DNA-(apurinic or apyrimidinic site) endonuclease 2</fullName>
    </recommendedName>
</protein>
<dbReference type="GO" id="GO:0008081">
    <property type="term" value="F:phosphoric diester hydrolase activity"/>
    <property type="evidence" value="ECO:0007669"/>
    <property type="project" value="TreeGrafter"/>
</dbReference>
<feature type="binding site" evidence="10">
    <location>
        <position position="328"/>
    </location>
    <ligand>
        <name>Mg(2+)</name>
        <dbReference type="ChEBI" id="CHEBI:18420"/>
        <label>1</label>
    </ligand>
</feature>
<feature type="site" description="Important for catalytic activity" evidence="11">
    <location>
        <position position="270"/>
    </location>
</feature>
<feature type="active site" description="Proton donor/acceptor" evidence="9">
    <location>
        <position position="199"/>
    </location>
</feature>
<dbReference type="InterPro" id="IPR005135">
    <property type="entry name" value="Endo/exonuclease/phosphatase"/>
</dbReference>